<dbReference type="Proteomes" id="UP000663981">
    <property type="component" value="Unassembled WGS sequence"/>
</dbReference>
<comment type="caution">
    <text evidence="1">The sequence shown here is derived from an EMBL/GenBank/DDBJ whole genome shotgun (WGS) entry which is preliminary data.</text>
</comment>
<proteinExistence type="predicted"/>
<keyword evidence="2" id="KW-1185">Reference proteome</keyword>
<gene>
    <name evidence="1" type="ORF">I7822_02710</name>
</gene>
<protein>
    <recommendedName>
        <fullName evidence="3">ABM domain-containing protein</fullName>
    </recommendedName>
</protein>
<reference evidence="1 2" key="1">
    <citation type="submission" date="2021-03" db="EMBL/GenBank/DDBJ databases">
        <title>Whole genome sequence of Metabacillus bambusae BG109.</title>
        <authorList>
            <person name="Jeong J.W."/>
        </authorList>
    </citation>
    <scope>NUCLEOTIDE SEQUENCE [LARGE SCALE GENOMIC DNA]</scope>
    <source>
        <strain evidence="1 2">BG109</strain>
    </source>
</reference>
<dbReference type="EMBL" id="JAGDEL010000002">
    <property type="protein sequence ID" value="MBO1510598.1"/>
    <property type="molecule type" value="Genomic_DNA"/>
</dbReference>
<name>A0ABS3MXB9_9BACI</name>
<evidence type="ECO:0000313" key="1">
    <source>
        <dbReference type="EMBL" id="MBO1510598.1"/>
    </source>
</evidence>
<accession>A0ABS3MXB9</accession>
<organism evidence="1 2">
    <name type="scientific">Metabacillus bambusae</name>
    <dbReference type="NCBI Taxonomy" id="2795218"/>
    <lineage>
        <taxon>Bacteria</taxon>
        <taxon>Bacillati</taxon>
        <taxon>Bacillota</taxon>
        <taxon>Bacilli</taxon>
        <taxon>Bacillales</taxon>
        <taxon>Bacillaceae</taxon>
        <taxon>Metabacillus</taxon>
    </lineage>
</organism>
<dbReference type="RefSeq" id="WP_207975252.1">
    <property type="nucleotide sequence ID" value="NZ_JAGDEL010000002.1"/>
</dbReference>
<sequence length="107" mass="12446">MYARLVVFNLGNGKRRTAEELTKQLDSETRKLRGFRGSVYFFDDRASEYRALNYWDTKSHAEDANNVMLPKLEKDLGKMSEKKPIVKLFEVFDPADNEGLIFSHINI</sequence>
<evidence type="ECO:0008006" key="3">
    <source>
        <dbReference type="Google" id="ProtNLM"/>
    </source>
</evidence>
<evidence type="ECO:0000313" key="2">
    <source>
        <dbReference type="Proteomes" id="UP000663981"/>
    </source>
</evidence>